<dbReference type="RefSeq" id="WP_017848239.1">
    <property type="nucleotide sequence ID" value="NZ_AOUH01000028.1"/>
</dbReference>
<dbReference type="Pfam" id="PF01507">
    <property type="entry name" value="PAPS_reduct"/>
    <property type="match status" value="1"/>
</dbReference>
<evidence type="ECO:0000313" key="2">
    <source>
        <dbReference type="EMBL" id="SBW84360.1"/>
    </source>
</evidence>
<dbReference type="InterPro" id="IPR014729">
    <property type="entry name" value="Rossmann-like_a/b/a_fold"/>
</dbReference>
<dbReference type="Gene3D" id="3.40.50.620">
    <property type="entry name" value="HUPs"/>
    <property type="match status" value="1"/>
</dbReference>
<dbReference type="GO" id="GO:0003824">
    <property type="term" value="F:catalytic activity"/>
    <property type="evidence" value="ECO:0007669"/>
    <property type="project" value="InterPro"/>
</dbReference>
<dbReference type="PANTHER" id="PTHR43196:SF2">
    <property type="entry name" value="PHOSPHOADENOSINE PHOSPHOSULFATE REDUCTASE"/>
    <property type="match status" value="1"/>
</dbReference>
<feature type="domain" description="Phosphoadenosine phosphosulphate reductase" evidence="1">
    <location>
        <begin position="24"/>
        <end position="214"/>
    </location>
</feature>
<protein>
    <recommendedName>
        <fullName evidence="1">Phosphoadenosine phosphosulphate reductase domain-containing protein</fullName>
    </recommendedName>
</protein>
<dbReference type="SUPFAM" id="SSF52402">
    <property type="entry name" value="Adenine nucleotide alpha hydrolases-like"/>
    <property type="match status" value="1"/>
</dbReference>
<organism evidence="2 3">
    <name type="scientific">Pseudomonas veronii 1YdBTEX2</name>
    <dbReference type="NCBI Taxonomy" id="1295141"/>
    <lineage>
        <taxon>Bacteria</taxon>
        <taxon>Pseudomonadati</taxon>
        <taxon>Pseudomonadota</taxon>
        <taxon>Gammaproteobacteria</taxon>
        <taxon>Pseudomonadales</taxon>
        <taxon>Pseudomonadaceae</taxon>
        <taxon>Pseudomonas</taxon>
    </lineage>
</organism>
<evidence type="ECO:0000259" key="1">
    <source>
        <dbReference type="Pfam" id="PF01507"/>
    </source>
</evidence>
<sequence length="387" mass="43390">MSSLPPVATTPEIDMLLKQRTVVALGVSGGKDSIACLIAVHRYLDSIDFQGLRTAVHADLGSVEWDQSLVKCQEAADKLGWKLEVVKRAAGGMMERWLKRWENNIQRYIDLSCVQLILPWSTPSLRFCTSELKSSVIRSHLKRAYPDFNILNATGVRRQESSNRAKMPVAKHEPLAARRGFEAYQWNPIIEWDVEAVWAAIASEGLEPHEAYTRYNMTRVSCRWCIMSSAGDAYNASLDEAGHPLYRQMVDLEIDSTFAFQSNKWLGDVNPALLSPETLDRLALAKQVSLRRKALEAAIPKHLLYSKGWPTCIPTFEEAKLLAEIRSEVASGVGLTIKCSTPESIIQRYEELMEQMRLKGGVAAEEGESAIQLIPALQIQPQQLSFF</sequence>
<proteinExistence type="predicted"/>
<dbReference type="AlphaFoldDB" id="A0A1D3K7S7"/>
<accession>A0A1D3K7S7</accession>
<dbReference type="PANTHER" id="PTHR43196">
    <property type="entry name" value="SULFATE ADENYLYLTRANSFERASE SUBUNIT 2"/>
    <property type="match status" value="1"/>
</dbReference>
<dbReference type="InterPro" id="IPR050128">
    <property type="entry name" value="Sulfate_adenylyltrnsfr_sub2"/>
</dbReference>
<dbReference type="EMBL" id="LT599584">
    <property type="protein sequence ID" value="SBW84360.1"/>
    <property type="molecule type" value="Genomic_DNA"/>
</dbReference>
<gene>
    <name evidence="2" type="ORF">PVE_R2G0331</name>
</gene>
<reference evidence="3" key="1">
    <citation type="submission" date="2016-07" db="EMBL/GenBank/DDBJ databases">
        <authorList>
            <person name="Florea S."/>
            <person name="Webb J.S."/>
            <person name="Jaromczyk J."/>
            <person name="Schardl C.L."/>
        </authorList>
    </citation>
    <scope>NUCLEOTIDE SEQUENCE [LARGE SCALE GENOMIC DNA]</scope>
    <source>
        <strain evidence="3">1YdBTEX2</strain>
    </source>
</reference>
<dbReference type="InterPro" id="IPR002500">
    <property type="entry name" value="PAPS_reduct_dom"/>
</dbReference>
<dbReference type="Proteomes" id="UP000245431">
    <property type="component" value="Chromosome PVE_r2"/>
</dbReference>
<evidence type="ECO:0000313" key="3">
    <source>
        <dbReference type="Proteomes" id="UP000245431"/>
    </source>
</evidence>
<name>A0A1D3K7S7_PSEVE</name>